<keyword evidence="2" id="KW-0812">Transmembrane</keyword>
<keyword evidence="2" id="KW-0472">Membrane</keyword>
<sequence length="230" mass="26241">MNNLFQENKKPFLLLLGLLFLLIIVFYFLFFQPLMKDLKSKENSLTQLDNEVAVLGIAVKKAEAKVSQDESNIEQLRLADKMPANPELEKLILTLEEIAMVSGSRFDSISFSYDGTVPERASEEETDETSNQESIEETAEPSESEEIEEQTEVINMEEKPEGLQVVNISMSVISPDYEQFLTFMKEIENQERMMTVSSMDFQQPSESELLADEAIESVVSNVNITTFYYE</sequence>
<reference evidence="3 4" key="1">
    <citation type="submission" date="2018-10" db="EMBL/GenBank/DDBJ databases">
        <title>Oceanobacillus sp. YLB-02 draft genome.</title>
        <authorList>
            <person name="Yu L."/>
        </authorList>
    </citation>
    <scope>NUCLEOTIDE SEQUENCE [LARGE SCALE GENOMIC DNA]</scope>
    <source>
        <strain evidence="3 4">YLB-02</strain>
    </source>
</reference>
<evidence type="ECO:0000256" key="1">
    <source>
        <dbReference type="SAM" id="MobiDB-lite"/>
    </source>
</evidence>
<feature type="region of interest" description="Disordered" evidence="1">
    <location>
        <begin position="116"/>
        <end position="148"/>
    </location>
</feature>
<dbReference type="RefSeq" id="WP_121520477.1">
    <property type="nucleotide sequence ID" value="NZ_RCHR01000001.1"/>
</dbReference>
<feature type="compositionally biased region" description="Acidic residues" evidence="1">
    <location>
        <begin position="122"/>
        <end position="148"/>
    </location>
</feature>
<proteinExistence type="predicted"/>
<accession>A0A498DF90</accession>
<evidence type="ECO:0000313" key="4">
    <source>
        <dbReference type="Proteomes" id="UP000270219"/>
    </source>
</evidence>
<dbReference type="OrthoDB" id="2718487at2"/>
<evidence type="ECO:0000313" key="3">
    <source>
        <dbReference type="EMBL" id="RLL47868.1"/>
    </source>
</evidence>
<dbReference type="Gene3D" id="3.30.70.60">
    <property type="match status" value="1"/>
</dbReference>
<keyword evidence="4" id="KW-1185">Reference proteome</keyword>
<dbReference type="EMBL" id="RCHR01000001">
    <property type="protein sequence ID" value="RLL47868.1"/>
    <property type="molecule type" value="Genomic_DNA"/>
</dbReference>
<organism evidence="3 4">
    <name type="scientific">Oceanobacillus piezotolerans</name>
    <dbReference type="NCBI Taxonomy" id="2448030"/>
    <lineage>
        <taxon>Bacteria</taxon>
        <taxon>Bacillati</taxon>
        <taxon>Bacillota</taxon>
        <taxon>Bacilli</taxon>
        <taxon>Bacillales</taxon>
        <taxon>Bacillaceae</taxon>
        <taxon>Oceanobacillus</taxon>
    </lineage>
</organism>
<gene>
    <name evidence="3" type="ORF">D8M04_00895</name>
</gene>
<protein>
    <recommendedName>
        <fullName evidence="5">Potassium transporter</fullName>
    </recommendedName>
</protein>
<evidence type="ECO:0000256" key="2">
    <source>
        <dbReference type="SAM" id="Phobius"/>
    </source>
</evidence>
<dbReference type="Proteomes" id="UP000270219">
    <property type="component" value="Unassembled WGS sequence"/>
</dbReference>
<name>A0A498DF90_9BACI</name>
<comment type="caution">
    <text evidence="3">The sequence shown here is derived from an EMBL/GenBank/DDBJ whole genome shotgun (WGS) entry which is preliminary data.</text>
</comment>
<dbReference type="AlphaFoldDB" id="A0A498DF90"/>
<feature type="transmembrane region" description="Helical" evidence="2">
    <location>
        <begin position="12"/>
        <end position="31"/>
    </location>
</feature>
<evidence type="ECO:0008006" key="5">
    <source>
        <dbReference type="Google" id="ProtNLM"/>
    </source>
</evidence>
<keyword evidence="2" id="KW-1133">Transmembrane helix</keyword>
<dbReference type="InterPro" id="IPR014717">
    <property type="entry name" value="Transl_elong_EF1B/ribsomal_bS6"/>
</dbReference>